<evidence type="ECO:0000313" key="2">
    <source>
        <dbReference type="EMBL" id="GCC17047.1"/>
    </source>
</evidence>
<accession>A0A401RFY4</accession>
<keyword evidence="3" id="KW-1185">Reference proteome</keyword>
<gene>
    <name evidence="2" type="ORF">chiPu_0021479</name>
</gene>
<name>A0A401RFY4_CHIPU</name>
<feature type="compositionally biased region" description="Low complexity" evidence="1">
    <location>
        <begin position="149"/>
        <end position="170"/>
    </location>
</feature>
<dbReference type="EMBL" id="BEZZ01003993">
    <property type="protein sequence ID" value="GCC17047.1"/>
    <property type="molecule type" value="Genomic_DNA"/>
</dbReference>
<protein>
    <submittedName>
        <fullName evidence="2">Uncharacterized protein</fullName>
    </submittedName>
</protein>
<evidence type="ECO:0000256" key="1">
    <source>
        <dbReference type="SAM" id="MobiDB-lite"/>
    </source>
</evidence>
<dbReference type="AlphaFoldDB" id="A0A401RFY4"/>
<reference evidence="2 3" key="1">
    <citation type="journal article" date="2018" name="Nat. Ecol. Evol.">
        <title>Shark genomes provide insights into elasmobranch evolution and the origin of vertebrates.</title>
        <authorList>
            <person name="Hara Y"/>
            <person name="Yamaguchi K"/>
            <person name="Onimaru K"/>
            <person name="Kadota M"/>
            <person name="Koyanagi M"/>
            <person name="Keeley SD"/>
            <person name="Tatsumi K"/>
            <person name="Tanaka K"/>
            <person name="Motone F"/>
            <person name="Kageyama Y"/>
            <person name="Nozu R"/>
            <person name="Adachi N"/>
            <person name="Nishimura O"/>
            <person name="Nakagawa R"/>
            <person name="Tanegashima C"/>
            <person name="Kiyatake I"/>
            <person name="Matsumoto R"/>
            <person name="Murakumo K"/>
            <person name="Nishida K"/>
            <person name="Terakita A"/>
            <person name="Kuratani S"/>
            <person name="Sato K"/>
            <person name="Hyodo S Kuraku.S."/>
        </authorList>
    </citation>
    <scope>NUCLEOTIDE SEQUENCE [LARGE SCALE GENOMIC DNA]</scope>
</reference>
<organism evidence="2 3">
    <name type="scientific">Chiloscyllium punctatum</name>
    <name type="common">Brownbanded bambooshark</name>
    <name type="synonym">Hemiscyllium punctatum</name>
    <dbReference type="NCBI Taxonomy" id="137246"/>
    <lineage>
        <taxon>Eukaryota</taxon>
        <taxon>Metazoa</taxon>
        <taxon>Chordata</taxon>
        <taxon>Craniata</taxon>
        <taxon>Vertebrata</taxon>
        <taxon>Chondrichthyes</taxon>
        <taxon>Elasmobranchii</taxon>
        <taxon>Galeomorphii</taxon>
        <taxon>Galeoidea</taxon>
        <taxon>Orectolobiformes</taxon>
        <taxon>Hemiscylliidae</taxon>
        <taxon>Chiloscyllium</taxon>
    </lineage>
</organism>
<proteinExistence type="predicted"/>
<dbReference type="Proteomes" id="UP000287033">
    <property type="component" value="Unassembled WGS sequence"/>
</dbReference>
<feature type="region of interest" description="Disordered" evidence="1">
    <location>
        <begin position="147"/>
        <end position="170"/>
    </location>
</feature>
<evidence type="ECO:0000313" key="3">
    <source>
        <dbReference type="Proteomes" id="UP000287033"/>
    </source>
</evidence>
<sequence>MIHRALPVKKGNDSRMPVVWIRIVTSHQPLGATFPGSSEETETLRVFGDWDEEGLITEAGEPLVILYVKAEKMPAIRGMKTSFNLFVKQRQKLRDQAKEIRFGKSYSLNTSELSTANNPQQNVLQLENFTKSDSSIDGRRCKVLESKFSGAGSSPSTTPSMSNPTGKQQR</sequence>
<comment type="caution">
    <text evidence="2">The sequence shown here is derived from an EMBL/GenBank/DDBJ whole genome shotgun (WGS) entry which is preliminary data.</text>
</comment>